<protein>
    <submittedName>
        <fullName evidence="2">Uncharacterized protein</fullName>
    </submittedName>
</protein>
<accession>A0A2D3NX24</accession>
<proteinExistence type="predicted"/>
<evidence type="ECO:0000313" key="3">
    <source>
        <dbReference type="Proteomes" id="UP000230056"/>
    </source>
</evidence>
<keyword evidence="1" id="KW-0472">Membrane</keyword>
<dbReference type="AlphaFoldDB" id="A0A2D3NX24"/>
<gene>
    <name evidence="2" type="ORF">CTM72_05200</name>
</gene>
<name>A0A2D3NX24_9FUSO</name>
<evidence type="ECO:0000256" key="1">
    <source>
        <dbReference type="SAM" id="Phobius"/>
    </source>
</evidence>
<keyword evidence="1" id="KW-0812">Transmembrane</keyword>
<feature type="transmembrane region" description="Helical" evidence="1">
    <location>
        <begin position="43"/>
        <end position="62"/>
    </location>
</feature>
<sequence length="291" mass="35025">MEIENTKEATVIELKNSRVFIGVYLVPLFIIVPLIISKITVQSIIMSLIVFTYLNIGNYIAMRNIGSIETITLKNESLIIRRLKRNKKITYEKEIFFDKILKIYYQEIFLGFHKRNFNFDVKRTLKIKTYFCIYSFGYKMSYEDFKKINSIIEEKIKEHKNYIKKEEIEKKYIEIYNLKVEERYNYILNKILDEKKLFISEKKNNFIINEDSEAIKDLEIFKDMNFEEIDFYIFYVNYLSKKEYENKKVLVGYNGIDGKEVTMSKLKEDINEIRDSRSILTKKILNDTLRV</sequence>
<feature type="transmembrane region" description="Helical" evidence="1">
    <location>
        <begin position="19"/>
        <end position="36"/>
    </location>
</feature>
<dbReference type="RefSeq" id="WP_100024720.1">
    <property type="nucleotide sequence ID" value="NZ_CP024699.1"/>
</dbReference>
<dbReference type="Proteomes" id="UP000230056">
    <property type="component" value="Chromosome"/>
</dbReference>
<organism evidence="2 3">
    <name type="scientific">Fusobacterium pseudoperiodonticum</name>
    <dbReference type="NCBI Taxonomy" id="2663009"/>
    <lineage>
        <taxon>Bacteria</taxon>
        <taxon>Fusobacteriati</taxon>
        <taxon>Fusobacteriota</taxon>
        <taxon>Fusobacteriia</taxon>
        <taxon>Fusobacteriales</taxon>
        <taxon>Fusobacteriaceae</taxon>
        <taxon>Fusobacterium</taxon>
    </lineage>
</organism>
<keyword evidence="1" id="KW-1133">Transmembrane helix</keyword>
<reference evidence="2 3" key="1">
    <citation type="submission" date="2017-11" db="EMBL/GenBank/DDBJ databases">
        <title>Genome sequencing of Fusobacterium periodonticum KCOM 1261.</title>
        <authorList>
            <person name="Kook J.-K."/>
            <person name="Park S.-N."/>
            <person name="Lim Y.K."/>
        </authorList>
    </citation>
    <scope>NUCLEOTIDE SEQUENCE [LARGE SCALE GENOMIC DNA]</scope>
    <source>
        <strain evidence="2 3">KCOM 1261</strain>
    </source>
</reference>
<evidence type="ECO:0000313" key="2">
    <source>
        <dbReference type="EMBL" id="ATV59204.1"/>
    </source>
</evidence>
<dbReference type="EMBL" id="CP024699">
    <property type="protein sequence ID" value="ATV59204.1"/>
    <property type="molecule type" value="Genomic_DNA"/>
</dbReference>